<evidence type="ECO:0000313" key="2">
    <source>
        <dbReference type="Proteomes" id="UP001626536"/>
    </source>
</evidence>
<dbReference type="Proteomes" id="UP001626536">
    <property type="component" value="Chromosome"/>
</dbReference>
<evidence type="ECO:0000313" key="1">
    <source>
        <dbReference type="EMBL" id="WOJ90633.1"/>
    </source>
</evidence>
<reference evidence="1 2" key="1">
    <citation type="submission" date="2023-10" db="EMBL/GenBank/DDBJ databases">
        <title>Novel methanotroph of the genus Methylocapsa from a subarctic wetland.</title>
        <authorList>
            <person name="Belova S.E."/>
            <person name="Oshkin I.Y."/>
            <person name="Miroshnikov K."/>
            <person name="Dedysh S.N."/>
        </authorList>
    </citation>
    <scope>NUCLEOTIDE SEQUENCE [LARGE SCALE GENOMIC DNA]</scope>
    <source>
        <strain evidence="1 2">RX1</strain>
    </source>
</reference>
<gene>
    <name evidence="1" type="ORF">RZS28_04900</name>
</gene>
<sequence>MSAGVAIEKVFEAAAQQGGSCLVGARAEQLIGEWPYPDWNRMGQFVFNVVSLKRSVARLREPNNEAQDKAPILQGQADDQAGQLKVRLTFALVSLRDWIEMHAERS</sequence>
<proteinExistence type="predicted"/>
<name>A0ABZ0HV92_9HYPH</name>
<dbReference type="EMBL" id="CP136862">
    <property type="protein sequence ID" value="WOJ90633.1"/>
    <property type="molecule type" value="Genomic_DNA"/>
</dbReference>
<organism evidence="1 2">
    <name type="scientific">Methylocapsa polymorpha</name>
    <dbReference type="NCBI Taxonomy" id="3080828"/>
    <lineage>
        <taxon>Bacteria</taxon>
        <taxon>Pseudomonadati</taxon>
        <taxon>Pseudomonadota</taxon>
        <taxon>Alphaproteobacteria</taxon>
        <taxon>Hyphomicrobiales</taxon>
        <taxon>Beijerinckiaceae</taxon>
        <taxon>Methylocapsa</taxon>
    </lineage>
</organism>
<dbReference type="RefSeq" id="WP_407340221.1">
    <property type="nucleotide sequence ID" value="NZ_CP136862.1"/>
</dbReference>
<protein>
    <submittedName>
        <fullName evidence="1">Uncharacterized protein</fullName>
    </submittedName>
</protein>
<accession>A0ABZ0HV92</accession>
<keyword evidence="2" id="KW-1185">Reference proteome</keyword>